<dbReference type="SUPFAM" id="SSF47413">
    <property type="entry name" value="lambda repressor-like DNA-binding domains"/>
    <property type="match status" value="1"/>
</dbReference>
<dbReference type="Gene3D" id="1.10.260.40">
    <property type="entry name" value="lambda repressor-like DNA-binding domains"/>
    <property type="match status" value="1"/>
</dbReference>
<dbReference type="AlphaFoldDB" id="A0A1K2H898"/>
<dbReference type="InterPro" id="IPR010982">
    <property type="entry name" value="Lambda_DNA-bd_dom_sf"/>
</dbReference>
<reference evidence="1 2" key="1">
    <citation type="submission" date="2016-11" db="EMBL/GenBank/DDBJ databases">
        <authorList>
            <person name="Jaros S."/>
            <person name="Januszkiewicz K."/>
            <person name="Wedrychowicz H."/>
        </authorList>
    </citation>
    <scope>NUCLEOTIDE SEQUENCE [LARGE SCALE GENOMIC DNA]</scope>
    <source>
        <strain evidence="1 2">DSM 22330</strain>
    </source>
</reference>
<dbReference type="GO" id="GO:0003677">
    <property type="term" value="F:DNA binding"/>
    <property type="evidence" value="ECO:0007669"/>
    <property type="project" value="InterPro"/>
</dbReference>
<protein>
    <submittedName>
        <fullName evidence="1">Uncharacterized protein</fullName>
    </submittedName>
</protein>
<dbReference type="STRING" id="1122154.SAMN02746068_00714"/>
<organism evidence="1 2">
    <name type="scientific">Pseudolactococcus chungangensis CAU 28 = DSM 22330</name>
    <dbReference type="NCBI Taxonomy" id="1122154"/>
    <lineage>
        <taxon>Bacteria</taxon>
        <taxon>Bacillati</taxon>
        <taxon>Bacillota</taxon>
        <taxon>Bacilli</taxon>
        <taxon>Lactobacillales</taxon>
        <taxon>Streptococcaceae</taxon>
        <taxon>Pseudolactococcus</taxon>
    </lineage>
</organism>
<dbReference type="RefSeq" id="WP_072353490.1">
    <property type="nucleotide sequence ID" value="NZ_FPKS01000003.1"/>
</dbReference>
<dbReference type="InterPro" id="IPR001387">
    <property type="entry name" value="Cro/C1-type_HTH"/>
</dbReference>
<sequence length="72" mass="8438">MSKKTYKPFDDFIKETGWSFTVFAKKMGVSYDTIYAWRVHPEELTLSKIKKISEVTGKSFEEVNTLFSDVYL</sequence>
<dbReference type="EMBL" id="FPKS01000003">
    <property type="protein sequence ID" value="SFZ72987.1"/>
    <property type="molecule type" value="Genomic_DNA"/>
</dbReference>
<name>A0A1K2H898_9LACT</name>
<gene>
    <name evidence="1" type="ORF">SAMN02746068_00714</name>
</gene>
<proteinExistence type="predicted"/>
<evidence type="ECO:0000313" key="1">
    <source>
        <dbReference type="EMBL" id="SFZ72987.1"/>
    </source>
</evidence>
<dbReference type="Proteomes" id="UP000185655">
    <property type="component" value="Unassembled WGS sequence"/>
</dbReference>
<evidence type="ECO:0000313" key="2">
    <source>
        <dbReference type="Proteomes" id="UP000185655"/>
    </source>
</evidence>
<accession>A0A1K2H898</accession>
<dbReference type="CDD" id="cd00093">
    <property type="entry name" value="HTH_XRE"/>
    <property type="match status" value="1"/>
</dbReference>